<protein>
    <submittedName>
        <fullName evidence="2">Uncharacterized protein</fullName>
    </submittedName>
</protein>
<dbReference type="EMBL" id="JANJYI010000009">
    <property type="protein sequence ID" value="KAK2636348.1"/>
    <property type="molecule type" value="Genomic_DNA"/>
</dbReference>
<proteinExistence type="predicted"/>
<keyword evidence="1" id="KW-0812">Transmembrane</keyword>
<dbReference type="Proteomes" id="UP001280121">
    <property type="component" value="Unassembled WGS sequence"/>
</dbReference>
<keyword evidence="1" id="KW-1133">Transmembrane helix</keyword>
<keyword evidence="1" id="KW-0472">Membrane</keyword>
<evidence type="ECO:0000313" key="2">
    <source>
        <dbReference type="EMBL" id="KAK2636348.1"/>
    </source>
</evidence>
<comment type="caution">
    <text evidence="2">The sequence shown here is derived from an EMBL/GenBank/DDBJ whole genome shotgun (WGS) entry which is preliminary data.</text>
</comment>
<keyword evidence="3" id="KW-1185">Reference proteome</keyword>
<accession>A0AAD9WND4</accession>
<name>A0AAD9WND4_9ROSI</name>
<dbReference type="AlphaFoldDB" id="A0AAD9WND4"/>
<evidence type="ECO:0000256" key="1">
    <source>
        <dbReference type="SAM" id="Phobius"/>
    </source>
</evidence>
<evidence type="ECO:0000313" key="3">
    <source>
        <dbReference type="Proteomes" id="UP001280121"/>
    </source>
</evidence>
<gene>
    <name evidence="2" type="ORF">Ddye_031140</name>
</gene>
<organism evidence="2 3">
    <name type="scientific">Dipteronia dyeriana</name>
    <dbReference type="NCBI Taxonomy" id="168575"/>
    <lineage>
        <taxon>Eukaryota</taxon>
        <taxon>Viridiplantae</taxon>
        <taxon>Streptophyta</taxon>
        <taxon>Embryophyta</taxon>
        <taxon>Tracheophyta</taxon>
        <taxon>Spermatophyta</taxon>
        <taxon>Magnoliopsida</taxon>
        <taxon>eudicotyledons</taxon>
        <taxon>Gunneridae</taxon>
        <taxon>Pentapetalae</taxon>
        <taxon>rosids</taxon>
        <taxon>malvids</taxon>
        <taxon>Sapindales</taxon>
        <taxon>Sapindaceae</taxon>
        <taxon>Hippocastanoideae</taxon>
        <taxon>Acereae</taxon>
        <taxon>Dipteronia</taxon>
    </lineage>
</organism>
<feature type="transmembrane region" description="Helical" evidence="1">
    <location>
        <begin position="84"/>
        <end position="101"/>
    </location>
</feature>
<reference evidence="2" key="1">
    <citation type="journal article" date="2023" name="Plant J.">
        <title>Genome sequences and population genomics provide insights into the demographic history, inbreeding, and mutation load of two 'living fossil' tree species of Dipteronia.</title>
        <authorList>
            <person name="Feng Y."/>
            <person name="Comes H.P."/>
            <person name="Chen J."/>
            <person name="Zhu S."/>
            <person name="Lu R."/>
            <person name="Zhang X."/>
            <person name="Li P."/>
            <person name="Qiu J."/>
            <person name="Olsen K.M."/>
            <person name="Qiu Y."/>
        </authorList>
    </citation>
    <scope>NUCLEOTIDE SEQUENCE</scope>
    <source>
        <strain evidence="2">KIB01</strain>
    </source>
</reference>
<sequence length="102" mass="11582">MSRQCKKKSLCEKSMKLVPIAAVGRNQVAAARRKVAAINSIHVILPSTSYQPENDDDDDVDKRASDFISKIREKRNRNGQNKALYLKLVNYSIFVVLVINFM</sequence>